<dbReference type="KEGG" id="ttt:THITE_116047"/>
<name>G2QTP3_THETT</name>
<evidence type="ECO:0000313" key="4">
    <source>
        <dbReference type="Proteomes" id="UP000008181"/>
    </source>
</evidence>
<evidence type="ECO:0000256" key="1">
    <source>
        <dbReference type="SAM" id="MobiDB-lite"/>
    </source>
</evidence>
<keyword evidence="4" id="KW-1185">Reference proteome</keyword>
<evidence type="ECO:0000256" key="2">
    <source>
        <dbReference type="SAM" id="SignalP"/>
    </source>
</evidence>
<feature type="signal peptide" evidence="2">
    <location>
        <begin position="1"/>
        <end position="28"/>
    </location>
</feature>
<reference evidence="3 4" key="1">
    <citation type="journal article" date="2011" name="Nat. Biotechnol.">
        <title>Comparative genomic analysis of the thermophilic biomass-degrading fungi Myceliophthora thermophila and Thielavia terrestris.</title>
        <authorList>
            <person name="Berka R.M."/>
            <person name="Grigoriev I.V."/>
            <person name="Otillar R."/>
            <person name="Salamov A."/>
            <person name="Grimwood J."/>
            <person name="Reid I."/>
            <person name="Ishmael N."/>
            <person name="John T."/>
            <person name="Darmond C."/>
            <person name="Moisan M.-C."/>
            <person name="Henrissat B."/>
            <person name="Coutinho P.M."/>
            <person name="Lombard V."/>
            <person name="Natvig D.O."/>
            <person name="Lindquist E."/>
            <person name="Schmutz J."/>
            <person name="Lucas S."/>
            <person name="Harris P."/>
            <person name="Powlowski J."/>
            <person name="Bellemare A."/>
            <person name="Taylor D."/>
            <person name="Butler G."/>
            <person name="de Vries R.P."/>
            <person name="Allijn I.E."/>
            <person name="van den Brink J."/>
            <person name="Ushinsky S."/>
            <person name="Storms R."/>
            <person name="Powell A.J."/>
            <person name="Paulsen I.T."/>
            <person name="Elbourne L.D.H."/>
            <person name="Baker S.E."/>
            <person name="Magnuson J."/>
            <person name="LaBoissiere S."/>
            <person name="Clutterbuck A.J."/>
            <person name="Martinez D."/>
            <person name="Wogulis M."/>
            <person name="de Leon A.L."/>
            <person name="Rey M.W."/>
            <person name="Tsang A."/>
        </authorList>
    </citation>
    <scope>NUCLEOTIDE SEQUENCE [LARGE SCALE GENOMIC DNA]</scope>
    <source>
        <strain evidence="4">ATCC 38088 / NRRL 8126</strain>
    </source>
</reference>
<dbReference type="OrthoDB" id="3943581at2759"/>
<feature type="compositionally biased region" description="Basic residues" evidence="1">
    <location>
        <begin position="199"/>
        <end position="209"/>
    </location>
</feature>
<dbReference type="RefSeq" id="XP_003650798.1">
    <property type="nucleotide sequence ID" value="XM_003650750.1"/>
</dbReference>
<dbReference type="Proteomes" id="UP000008181">
    <property type="component" value="Chromosome 1"/>
</dbReference>
<keyword evidence="2" id="KW-0732">Signal</keyword>
<feature type="chain" id="PRO_5003436624" evidence="2">
    <location>
        <begin position="29"/>
        <end position="209"/>
    </location>
</feature>
<protein>
    <submittedName>
        <fullName evidence="3">Uncharacterized protein</fullName>
    </submittedName>
</protein>
<dbReference type="EMBL" id="CP003009">
    <property type="protein sequence ID" value="AEO64462.1"/>
    <property type="molecule type" value="Genomic_DNA"/>
</dbReference>
<organism evidence="3 4">
    <name type="scientific">Thermothielavioides terrestris (strain ATCC 38088 / NRRL 8126)</name>
    <name type="common">Thielavia terrestris</name>
    <dbReference type="NCBI Taxonomy" id="578455"/>
    <lineage>
        <taxon>Eukaryota</taxon>
        <taxon>Fungi</taxon>
        <taxon>Dikarya</taxon>
        <taxon>Ascomycota</taxon>
        <taxon>Pezizomycotina</taxon>
        <taxon>Sordariomycetes</taxon>
        <taxon>Sordariomycetidae</taxon>
        <taxon>Sordariales</taxon>
        <taxon>Chaetomiaceae</taxon>
        <taxon>Thermothielavioides</taxon>
        <taxon>Thermothielavioides terrestris</taxon>
    </lineage>
</organism>
<gene>
    <name evidence="3" type="ORF">THITE_116047</name>
</gene>
<sequence length="209" mass="21642">MIQHQLRHLCLSSLFSIVLLGLSQRSLGLGSLPAGVAITEDTAGQVTINGDPTTGKNSTLGPQLPITATIFSGVLGPAACRGGVIFRVNLPSPPPPPPSTPAAAAPWTGPPTPEQCYDLPRAGGCGNFVASKDAGCEARLFAEPGCRVYLNTAVFVPEPRAVGGAWRSVGLRCGVPAPDPRRLGPPPLVMDGGDVSLSVRKRPGRRRRG</sequence>
<dbReference type="AlphaFoldDB" id="G2QTP3"/>
<dbReference type="HOGENOM" id="CLU_1138282_0_0_1"/>
<feature type="region of interest" description="Disordered" evidence="1">
    <location>
        <begin position="176"/>
        <end position="209"/>
    </location>
</feature>
<proteinExistence type="predicted"/>
<dbReference type="GeneID" id="11517186"/>
<dbReference type="eggNOG" id="ENOG502T3RQ">
    <property type="taxonomic scope" value="Eukaryota"/>
</dbReference>
<accession>G2QTP3</accession>
<evidence type="ECO:0000313" key="3">
    <source>
        <dbReference type="EMBL" id="AEO64462.1"/>
    </source>
</evidence>